<dbReference type="SUPFAM" id="SSF47807">
    <property type="entry name" value="5' to 3' exonuclease, C-terminal subdomain"/>
    <property type="match status" value="1"/>
</dbReference>
<dbReference type="SMART" id="SM00484">
    <property type="entry name" value="XPGI"/>
    <property type="match status" value="1"/>
</dbReference>
<evidence type="ECO:0008006" key="8">
    <source>
        <dbReference type="Google" id="ProtNLM"/>
    </source>
</evidence>
<dbReference type="InterPro" id="IPR029060">
    <property type="entry name" value="PIN-like_dom_sf"/>
</dbReference>
<keyword evidence="1" id="KW-0540">Nuclease</keyword>
<dbReference type="InterPro" id="IPR006085">
    <property type="entry name" value="XPG_DNA_repair_N"/>
</dbReference>
<feature type="region of interest" description="Disordered" evidence="3">
    <location>
        <begin position="665"/>
        <end position="767"/>
    </location>
</feature>
<dbReference type="InterPro" id="IPR006086">
    <property type="entry name" value="XPG-I_dom"/>
</dbReference>
<evidence type="ECO:0000313" key="7">
    <source>
        <dbReference type="Proteomes" id="UP001220324"/>
    </source>
</evidence>
<dbReference type="Proteomes" id="UP001220324">
    <property type="component" value="Unassembled WGS sequence"/>
</dbReference>
<dbReference type="Pfam" id="PF00752">
    <property type="entry name" value="XPG_N"/>
    <property type="match status" value="1"/>
</dbReference>
<dbReference type="Pfam" id="PF18380">
    <property type="entry name" value="GEN1_C"/>
    <property type="match status" value="1"/>
</dbReference>
<dbReference type="PANTHER" id="PTHR11081:SF75">
    <property type="entry name" value="ENDONUCLEASE, PUTATIVE (AFU_ORTHOLOGUE AFUA_3G13260)-RELATED"/>
    <property type="match status" value="1"/>
</dbReference>
<dbReference type="PRINTS" id="PR00853">
    <property type="entry name" value="XPGRADSUPER"/>
</dbReference>
<dbReference type="Pfam" id="PF00867">
    <property type="entry name" value="XPG_I"/>
    <property type="match status" value="1"/>
</dbReference>
<keyword evidence="7" id="KW-1185">Reference proteome</keyword>
<organism evidence="6 7">
    <name type="scientific">Penicillium frequentans</name>
    <dbReference type="NCBI Taxonomy" id="3151616"/>
    <lineage>
        <taxon>Eukaryota</taxon>
        <taxon>Fungi</taxon>
        <taxon>Dikarya</taxon>
        <taxon>Ascomycota</taxon>
        <taxon>Pezizomycotina</taxon>
        <taxon>Eurotiomycetes</taxon>
        <taxon>Eurotiomycetidae</taxon>
        <taxon>Eurotiales</taxon>
        <taxon>Aspergillaceae</taxon>
        <taxon>Penicillium</taxon>
    </lineage>
</organism>
<name>A0AAD6CW14_9EURO</name>
<dbReference type="SUPFAM" id="SSF88723">
    <property type="entry name" value="PIN domain-like"/>
    <property type="match status" value="1"/>
</dbReference>
<dbReference type="Gene3D" id="3.40.50.1010">
    <property type="entry name" value="5'-nuclease"/>
    <property type="match status" value="2"/>
</dbReference>
<dbReference type="FunFam" id="3.40.50.1010:FF:000037">
    <property type="entry name" value="Rad2-like endonuclease, putative (AFU_orthologue AFUA_3G13260)"/>
    <property type="match status" value="1"/>
</dbReference>
<feature type="compositionally biased region" description="Basic residues" evidence="3">
    <location>
        <begin position="482"/>
        <end position="500"/>
    </location>
</feature>
<feature type="region of interest" description="Disordered" evidence="3">
    <location>
        <begin position="477"/>
        <end position="510"/>
    </location>
</feature>
<evidence type="ECO:0000256" key="2">
    <source>
        <dbReference type="ARBA" id="ARBA00022801"/>
    </source>
</evidence>
<sequence>MGIPGLIHAIGKGERISLSKLAITHLERTARPIRVAVDISIWLFQVQAGRGGKNPELRTLFYRLLKLLALPVHPLFVYDGRQKPPFKRGKAVSPRSYGNAPIIQRSKELIERFRFPWHEAPGEAEAECARLQQAGIVDVVMSNDVDALMFGSTWTIMNFSKESGSSSAATHVTCYRFGNEDHVSNVPLSRAGMILGVKGCGPGLAAEIAKAHFGEDLLEELASHSPDLDTRLSEWRERLQYELEENESGYFTTKHKAVRIPDTFPDRTILEYYAEPKVSTDDEMATLRRHLRHAWDRQIDPLAIRTFAADYFEWNYRSGARKVIKLLTEPLLSYRLRLQRPVSGLTQGTLAPDCDTPWMHKVYKTRANFATDGTTELQMDMLPIDIVGLDLLAEEPNPPEEAVPSQEMGEGDEEDDVDVANEALEGPPATPTKSRPKKRFDPFAIEKVWIFETVAKLGVPDAVTTYNKEQAAKEAAKEAAKAKKAAPKKPSTRRTGPKKKGPIDPGMKQGSILKYGMLTKEKSDLSTYNKAHILEAASSQSTTKEPSPGFRTPPSFESIDFDDLSPSMYSQHQASSQMRHASRELDELVDSFLSLCAASSTPRVKRHPMARQISVPARAGVLTAGETEILEFETSRLSLADTAVSSQLPVPKGLKMSYSVSSYESSEVVKQKPVASPKKQTRRNPSRLVKLSPDTEKPPDIDGLEKGVGSMSLSAKNADERPPDQATPLTGSSCLNYEKKRTDKKKPSKKVSKEEKQAPEANQTLGHLENISIADGFWFFDKPAESDTVKRDPDAPEGAKRDQKKKDKTKRVPRVSFIDLI</sequence>
<dbReference type="AlphaFoldDB" id="A0AAD6CW14"/>
<gene>
    <name evidence="6" type="ORF">N7494_006267</name>
</gene>
<reference evidence="6 7" key="1">
    <citation type="journal article" date="2023" name="IMA Fungus">
        <title>Comparative genomic study of the Penicillium genus elucidates a diverse pangenome and 15 lateral gene transfer events.</title>
        <authorList>
            <person name="Petersen C."/>
            <person name="Sorensen T."/>
            <person name="Nielsen M.R."/>
            <person name="Sondergaard T.E."/>
            <person name="Sorensen J.L."/>
            <person name="Fitzpatrick D.A."/>
            <person name="Frisvad J.C."/>
            <person name="Nielsen K.L."/>
        </authorList>
    </citation>
    <scope>NUCLEOTIDE SEQUENCE [LARGE SCALE GENOMIC DNA]</scope>
    <source>
        <strain evidence="6 7">IBT 35679</strain>
    </source>
</reference>
<evidence type="ECO:0000259" key="4">
    <source>
        <dbReference type="SMART" id="SM00484"/>
    </source>
</evidence>
<dbReference type="CDD" id="cd09870">
    <property type="entry name" value="PIN_YEN1"/>
    <property type="match status" value="1"/>
</dbReference>
<proteinExistence type="predicted"/>
<dbReference type="InterPro" id="IPR036279">
    <property type="entry name" value="5-3_exonuclease_C_sf"/>
</dbReference>
<dbReference type="FunFam" id="3.40.50.1010:FF:000051">
    <property type="entry name" value="Rad2-like endonuclease, putative (AFU_orthologue AFUA_3G13260)"/>
    <property type="match status" value="1"/>
</dbReference>
<evidence type="ECO:0000313" key="6">
    <source>
        <dbReference type="EMBL" id="KAJ5541191.1"/>
    </source>
</evidence>
<dbReference type="InterPro" id="IPR006084">
    <property type="entry name" value="XPG/Rad2"/>
</dbReference>
<dbReference type="GO" id="GO:0017108">
    <property type="term" value="F:5'-flap endonuclease activity"/>
    <property type="evidence" value="ECO:0007669"/>
    <property type="project" value="TreeGrafter"/>
</dbReference>
<feature type="compositionally biased region" description="Basic and acidic residues" evidence="3">
    <location>
        <begin position="784"/>
        <end position="805"/>
    </location>
</feature>
<feature type="region of interest" description="Disordered" evidence="3">
    <location>
        <begin position="395"/>
        <end position="416"/>
    </location>
</feature>
<evidence type="ECO:0000256" key="1">
    <source>
        <dbReference type="ARBA" id="ARBA00022722"/>
    </source>
</evidence>
<keyword evidence="2" id="KW-0378">Hydrolase</keyword>
<evidence type="ECO:0000256" key="3">
    <source>
        <dbReference type="SAM" id="MobiDB-lite"/>
    </source>
</evidence>
<dbReference type="SMART" id="SM00485">
    <property type="entry name" value="XPGN"/>
    <property type="match status" value="1"/>
</dbReference>
<accession>A0AAD6CW14</accession>
<feature type="compositionally biased region" description="Basic and acidic residues" evidence="3">
    <location>
        <begin position="693"/>
        <end position="705"/>
    </location>
</feature>
<dbReference type="GO" id="GO:0006281">
    <property type="term" value="P:DNA repair"/>
    <property type="evidence" value="ECO:0007669"/>
    <property type="project" value="UniProtKB-ARBA"/>
</dbReference>
<feature type="domain" description="XPG-I" evidence="4">
    <location>
        <begin position="111"/>
        <end position="188"/>
    </location>
</feature>
<protein>
    <recommendedName>
        <fullName evidence="8">XPG-I domain-containing protein</fullName>
    </recommendedName>
</protein>
<dbReference type="PANTHER" id="PTHR11081">
    <property type="entry name" value="FLAP ENDONUCLEASE FAMILY MEMBER"/>
    <property type="match status" value="1"/>
</dbReference>
<dbReference type="EMBL" id="JAQIZZ010000005">
    <property type="protein sequence ID" value="KAJ5541191.1"/>
    <property type="molecule type" value="Genomic_DNA"/>
</dbReference>
<evidence type="ECO:0000259" key="5">
    <source>
        <dbReference type="SMART" id="SM00485"/>
    </source>
</evidence>
<feature type="region of interest" description="Disordered" evidence="3">
    <location>
        <begin position="784"/>
        <end position="821"/>
    </location>
</feature>
<dbReference type="InterPro" id="IPR041177">
    <property type="entry name" value="GEN1_C"/>
</dbReference>
<comment type="caution">
    <text evidence="6">The sequence shown here is derived from an EMBL/GenBank/DDBJ whole genome shotgun (WGS) entry which is preliminary data.</text>
</comment>
<feature type="domain" description="XPG N-terminal" evidence="5">
    <location>
        <begin position="1"/>
        <end position="99"/>
    </location>
</feature>